<accession>A0A8B6CAV5</accession>
<evidence type="ECO:0000313" key="3">
    <source>
        <dbReference type="Proteomes" id="UP000596742"/>
    </source>
</evidence>
<keyword evidence="3" id="KW-1185">Reference proteome</keyword>
<dbReference type="SUPFAM" id="SSF52540">
    <property type="entry name" value="P-loop containing nucleoside triphosphate hydrolases"/>
    <property type="match status" value="2"/>
</dbReference>
<sequence length="1205" mass="138034">MFCALLSSLALVWCEEHEPDFYTKPLSNEPVQSEGNIHDEAYRGYTGWMQYQHSMESMTKGLVHGLGMHPEENAFNLLHTALKELWEKFLNSISSGISDYLSIEHLGLILKRLAEQGEIYNTVLSLYIMYNQGPRNYMPLPQSDEVLLCTPDTTLDMVEVFWRRSLYAENSKIFCLVNAENLDYDIADKAERKLQTLMTSLKNKGRMYKLVIVCCTNSERKSVIVRSLGNFYRPSFRLPSIQKINQYLLWKLKIANTGYQASSAAVVDFDGCTVRVVKSNRAGVGKTLYQKRMVTELTRLTQRGYIQRPNNLTIPLHSKSVDVDEIMEQLMKRTSLPGNQQPTIFHFDISSEVQDGVDSFLFQLLVLGSLTTSYGYVWRKSVMDYYIIESLNVLVRDPFTQGRDLKYLHNFLQVLPHVMCRSPKESLMILNGRKPPNFSEHDRLFDTQEYQSSTFQRPYKCLKGLGVNSRQDADHPTNPDDEKRNCLLTLLRYCGVEDPSWSELHHFVSFLNAQLKDFTVSVFCGAAAQSDLPGFQKFVLRFLIQMSRDFSTRSLVISEESPSCHVVNRGDNNEDNDDIIQQYQMRHKWEARPHPYLFFNPDHHSMTFLGFYIDEATGNLIDQQTGEILEPNMMDQNLFKSLKRNNVNLIESFDDLPRQEKIIKLCQVMGLENAYDPDDTYELTTDNVKKMLAIHMRFRCDIPVIIMGETGCGKTRLVKYMCSLQQPPGIDVQNMILMKVHGGTTGSDIIRKVKQAEEMARQNSMQYVYMDTVLFFDEANTTEAIGVIKEIMCDKTLGGNPVQLHKRLKIVAACNPYKKHSPELIKRLEQAGLGYHVDANATTDKLGQVPMRNLVYRVQPLPQSLLPLVWDFGQLDANVEQMYIKQMVLRYICNNNLPRLQGLETVVSKILTASQSFMRSQKDECSFVSLRDVERVLKVMSWFYKQSKDKKSMLFSEIKRRTPEKQRRNVQDGGTFARYLTVNKDIDDVTRSLVLALGVCYHSCLKKRKEYREHVSRYFVHPLSLPGKADQIKEEIEKCQLVFVENMTLAPNIAKNQALKENVFLMVICIELKIPMFLVGKPGSSKSLAKTLVSDAMQGNAAHCDFYKSFKQVQIVSFQCSPLSTPDGILGTFEDCASYQKDKNLDKFVSVVVLDEIGLAEDSSRMPLKVAFIGISNWALDPAKMNRGIFVQRDVPDREELLSSA</sequence>
<dbReference type="AlphaFoldDB" id="A0A8B6CAV5"/>
<proteinExistence type="predicted"/>
<dbReference type="Pfam" id="PF07728">
    <property type="entry name" value="AAA_5"/>
    <property type="match status" value="1"/>
</dbReference>
<dbReference type="PANTHER" id="PTHR22605">
    <property type="entry name" value="RZ-TYPE DOMAIN-CONTAINING PROTEIN"/>
    <property type="match status" value="1"/>
</dbReference>
<dbReference type="EMBL" id="UYJE01001413">
    <property type="protein sequence ID" value="VDI01999.1"/>
    <property type="molecule type" value="Genomic_DNA"/>
</dbReference>
<dbReference type="InterPro" id="IPR011704">
    <property type="entry name" value="ATPase_dyneun-rel_AAA"/>
</dbReference>
<dbReference type="InterPro" id="IPR027417">
    <property type="entry name" value="P-loop_NTPase"/>
</dbReference>
<dbReference type="InterPro" id="IPR003593">
    <property type="entry name" value="AAA+_ATPase"/>
</dbReference>
<protein>
    <recommendedName>
        <fullName evidence="1">AAA+ ATPase domain-containing protein</fullName>
    </recommendedName>
</protein>
<dbReference type="GO" id="GO:0005524">
    <property type="term" value="F:ATP binding"/>
    <property type="evidence" value="ECO:0007669"/>
    <property type="project" value="InterPro"/>
</dbReference>
<gene>
    <name evidence="2" type="ORF">MGAL_10B091268</name>
</gene>
<feature type="domain" description="AAA+ ATPase" evidence="1">
    <location>
        <begin position="700"/>
        <end position="843"/>
    </location>
</feature>
<dbReference type="OrthoDB" id="2423195at2759"/>
<dbReference type="InterPro" id="IPR031248">
    <property type="entry name" value="RNF213"/>
</dbReference>
<dbReference type="GO" id="GO:0016887">
    <property type="term" value="F:ATP hydrolysis activity"/>
    <property type="evidence" value="ECO:0007669"/>
    <property type="project" value="InterPro"/>
</dbReference>
<dbReference type="Gene3D" id="3.40.50.300">
    <property type="entry name" value="P-loop containing nucleotide triphosphate hydrolases"/>
    <property type="match status" value="2"/>
</dbReference>
<dbReference type="SMART" id="SM00382">
    <property type="entry name" value="AAA"/>
    <property type="match status" value="2"/>
</dbReference>
<feature type="non-terminal residue" evidence="2">
    <location>
        <position position="1"/>
    </location>
</feature>
<dbReference type="GO" id="GO:0004842">
    <property type="term" value="F:ubiquitin-protein transferase activity"/>
    <property type="evidence" value="ECO:0007669"/>
    <property type="project" value="InterPro"/>
</dbReference>
<feature type="domain" description="AAA+ ATPase" evidence="1">
    <location>
        <begin position="1072"/>
        <end position="1199"/>
    </location>
</feature>
<organism evidence="2 3">
    <name type="scientific">Mytilus galloprovincialis</name>
    <name type="common">Mediterranean mussel</name>
    <dbReference type="NCBI Taxonomy" id="29158"/>
    <lineage>
        <taxon>Eukaryota</taxon>
        <taxon>Metazoa</taxon>
        <taxon>Spiralia</taxon>
        <taxon>Lophotrochozoa</taxon>
        <taxon>Mollusca</taxon>
        <taxon>Bivalvia</taxon>
        <taxon>Autobranchia</taxon>
        <taxon>Pteriomorphia</taxon>
        <taxon>Mytilida</taxon>
        <taxon>Mytiloidea</taxon>
        <taxon>Mytilidae</taxon>
        <taxon>Mytilinae</taxon>
        <taxon>Mytilus</taxon>
    </lineage>
</organism>
<reference evidence="2" key="1">
    <citation type="submission" date="2018-11" db="EMBL/GenBank/DDBJ databases">
        <authorList>
            <person name="Alioto T."/>
            <person name="Alioto T."/>
        </authorList>
    </citation>
    <scope>NUCLEOTIDE SEQUENCE</scope>
</reference>
<evidence type="ECO:0000313" key="2">
    <source>
        <dbReference type="EMBL" id="VDI01999.1"/>
    </source>
</evidence>
<name>A0A8B6CAV5_MYTGA</name>
<evidence type="ECO:0000259" key="1">
    <source>
        <dbReference type="SMART" id="SM00382"/>
    </source>
</evidence>
<dbReference type="Proteomes" id="UP000596742">
    <property type="component" value="Unassembled WGS sequence"/>
</dbReference>
<dbReference type="PANTHER" id="PTHR22605:SF16">
    <property type="entry name" value="E3 UBIQUITIN-PROTEIN LIGASE RNF213"/>
    <property type="match status" value="1"/>
</dbReference>
<comment type="caution">
    <text evidence="2">The sequence shown here is derived from an EMBL/GenBank/DDBJ whole genome shotgun (WGS) entry which is preliminary data.</text>
</comment>